<dbReference type="EMBL" id="ASRX01000127">
    <property type="protein sequence ID" value="EYF00162.1"/>
    <property type="molecule type" value="Genomic_DNA"/>
</dbReference>
<dbReference type="RefSeq" id="WP_156041653.1">
    <property type="nucleotide sequence ID" value="NZ_ASRX01000127.1"/>
</dbReference>
<dbReference type="OrthoDB" id="1492085at2"/>
<keyword evidence="3" id="KW-1185">Reference proteome</keyword>
<dbReference type="Proteomes" id="UP000019678">
    <property type="component" value="Unassembled WGS sequence"/>
</dbReference>
<evidence type="ECO:0000313" key="2">
    <source>
        <dbReference type="EMBL" id="EYF00162.1"/>
    </source>
</evidence>
<protein>
    <submittedName>
        <fullName evidence="2">Uncharacterized protein</fullName>
    </submittedName>
</protein>
<name>A0A017STS5_9BACT</name>
<reference evidence="2 3" key="1">
    <citation type="submission" date="2013-05" db="EMBL/GenBank/DDBJ databases">
        <title>Genome assembly of Chondromyces apiculatus DSM 436.</title>
        <authorList>
            <person name="Sharma G."/>
            <person name="Khatri I."/>
            <person name="Kaur C."/>
            <person name="Mayilraj S."/>
            <person name="Subramanian S."/>
        </authorList>
    </citation>
    <scope>NUCLEOTIDE SEQUENCE [LARGE SCALE GENOMIC DNA]</scope>
    <source>
        <strain evidence="2 3">DSM 436</strain>
    </source>
</reference>
<feature type="region of interest" description="Disordered" evidence="1">
    <location>
        <begin position="548"/>
        <end position="571"/>
    </location>
</feature>
<organism evidence="2 3">
    <name type="scientific">Chondromyces apiculatus DSM 436</name>
    <dbReference type="NCBI Taxonomy" id="1192034"/>
    <lineage>
        <taxon>Bacteria</taxon>
        <taxon>Pseudomonadati</taxon>
        <taxon>Myxococcota</taxon>
        <taxon>Polyangia</taxon>
        <taxon>Polyangiales</taxon>
        <taxon>Polyangiaceae</taxon>
        <taxon>Chondromyces</taxon>
    </lineage>
</organism>
<accession>A0A017STS5</accession>
<dbReference type="AlphaFoldDB" id="A0A017STS5"/>
<proteinExistence type="predicted"/>
<dbReference type="STRING" id="1192034.CAP_1123"/>
<gene>
    <name evidence="2" type="ORF">CAP_1123</name>
</gene>
<feature type="region of interest" description="Disordered" evidence="1">
    <location>
        <begin position="479"/>
        <end position="499"/>
    </location>
</feature>
<evidence type="ECO:0000313" key="3">
    <source>
        <dbReference type="Proteomes" id="UP000019678"/>
    </source>
</evidence>
<evidence type="ECO:0000256" key="1">
    <source>
        <dbReference type="SAM" id="MobiDB-lite"/>
    </source>
</evidence>
<comment type="caution">
    <text evidence="2">The sequence shown here is derived from an EMBL/GenBank/DDBJ whole genome shotgun (WGS) entry which is preliminary data.</text>
</comment>
<sequence length="585" mass="63446">MATLLVPFLLGACSYVPPRFVDRPPVLDAGDEVPIRVPRVTGLLSADTITNLHVRHVLIDGLEFKRKPEAGDINAFDEVPSSSWFRPKGDLPPPDPPPVPPLTLLQPDQAGTSWPPYTPGSYAGQTGFSRRMTSMEGTVVAALDANGVRYVLRRDPREHPGLRTSAEATAAHLVRALGYFSPSVTLMDLRAVDFRNVTSTPPTTPTPPLLAPQVGASRPDLVRGFLEPGPPPREGRYRLSATRWPPSPGVDLGATVAIEVRSDDPNDRVPHRDRRTLRALGMLAGWLRMRELDPEHLRDVYVGEPGKGYVQHHLVALNGAFGADLVGAREEDAGILQRFFTLGLMPEAPPVRFQTRFPAIGQIDPLVTKRDIDPSPAFAPIDRASRGDEYWLARRIAALPPAVVVEAVARGQLGDPVAEAWLVGILEKRRKQLAAYAYGRVTPCDVDHVEHENLLLRDLGIQQGLWSAGATRYHVELLNDQGNDSGPERTLKPAGSKGEVKVPLPRPVVGAYLVVRLRVERTEGLPAEREPMEVHLIGQPAASVFGATGGEKAPPQGKAPQRGAGAARGGRSAAVASWVVRGIRH</sequence>
<feature type="compositionally biased region" description="Low complexity" evidence="1">
    <location>
        <begin position="553"/>
        <end position="571"/>
    </location>
</feature>